<organism evidence="1 2">
    <name type="scientific">Caballeronia udeis</name>
    <dbReference type="NCBI Taxonomy" id="1232866"/>
    <lineage>
        <taxon>Bacteria</taxon>
        <taxon>Pseudomonadati</taxon>
        <taxon>Pseudomonadota</taxon>
        <taxon>Betaproteobacteria</taxon>
        <taxon>Burkholderiales</taxon>
        <taxon>Burkholderiaceae</taxon>
        <taxon>Caballeronia</taxon>
    </lineage>
</organism>
<proteinExistence type="predicted"/>
<name>A0ABW8MMY4_9BURK</name>
<evidence type="ECO:0000313" key="2">
    <source>
        <dbReference type="Proteomes" id="UP001620514"/>
    </source>
</evidence>
<evidence type="ECO:0000313" key="1">
    <source>
        <dbReference type="EMBL" id="MFK4443786.1"/>
    </source>
</evidence>
<reference evidence="1 2" key="1">
    <citation type="submission" date="2024-10" db="EMBL/GenBank/DDBJ databases">
        <authorList>
            <person name="Deangelis K."/>
            <person name="Huntemann M."/>
            <person name="Clum A."/>
            <person name="Wang J."/>
            <person name="Palaniappan K."/>
            <person name="Ritter S."/>
            <person name="Chen I.-M."/>
            <person name="Stamatis D."/>
            <person name="Reddy T."/>
            <person name="O'Malley R."/>
            <person name="Daum C."/>
            <person name="Ng V."/>
            <person name="Ivanova N."/>
            <person name="Kyrpides N."/>
            <person name="Woyke T."/>
        </authorList>
    </citation>
    <scope>NUCLEOTIDE SEQUENCE [LARGE SCALE GENOMIC DNA]</scope>
    <source>
        <strain evidence="1 2">GAS97</strain>
    </source>
</reference>
<dbReference type="EMBL" id="JBIYDN010000011">
    <property type="protein sequence ID" value="MFK4443786.1"/>
    <property type="molecule type" value="Genomic_DNA"/>
</dbReference>
<dbReference type="Proteomes" id="UP001620514">
    <property type="component" value="Unassembled WGS sequence"/>
</dbReference>
<sequence length="40" mass="4342">MRQVLEGIEQGKVEILFDEVGRNVKASLSSASPAYLTPAH</sequence>
<comment type="caution">
    <text evidence="1">The sequence shown here is derived from an EMBL/GenBank/DDBJ whole genome shotgun (WGS) entry which is preliminary data.</text>
</comment>
<reference evidence="1 2" key="2">
    <citation type="submission" date="2024-11" db="EMBL/GenBank/DDBJ databases">
        <title>Using genomics to understand microbial adaptation to soil warming.</title>
        <authorList>
            <person name="Deangelis K.M. PhD."/>
        </authorList>
    </citation>
    <scope>NUCLEOTIDE SEQUENCE [LARGE SCALE GENOMIC DNA]</scope>
    <source>
        <strain evidence="1 2">GAS97</strain>
    </source>
</reference>
<keyword evidence="2" id="KW-1185">Reference proteome</keyword>
<accession>A0ABW8MMY4</accession>
<dbReference type="RefSeq" id="WP_404608619.1">
    <property type="nucleotide sequence ID" value="NZ_JBIYDN010000011.1"/>
</dbReference>
<protein>
    <submittedName>
        <fullName evidence="1">Uncharacterized protein</fullName>
    </submittedName>
</protein>
<gene>
    <name evidence="1" type="ORF">ABH943_003808</name>
</gene>